<dbReference type="RefSeq" id="WP_092905922.1">
    <property type="nucleotide sequence ID" value="NZ_FOUZ01000002.1"/>
</dbReference>
<proteinExistence type="predicted"/>
<sequence>MKKLTQVLGVVAIGLVSFSFTTKNEAPVATTISIVDEAPKVVILDIVDNVTSKDATNITQDFKSKLETLNKDNVKVLLWKEITDGMKDEEKQAIIDSLKPELIMTVSFENSDDNTNKIAAVVSKQNVAFEETFKIAREFADNLNSTSVKNEGVYQTDSKYIQDNAAPAIFLSVKAKNEPTSNQEIVNKISNFIESVNFETPTTVETIATIDAAVDTATAAADSATVAAQEAVKDAKQATKDAQQKVKKSK</sequence>
<dbReference type="Proteomes" id="UP000199149">
    <property type="component" value="Unassembled WGS sequence"/>
</dbReference>
<evidence type="ECO:0000313" key="2">
    <source>
        <dbReference type="Proteomes" id="UP000199149"/>
    </source>
</evidence>
<dbReference type="EMBL" id="FOUZ01000002">
    <property type="protein sequence ID" value="SFM71023.1"/>
    <property type="molecule type" value="Genomic_DNA"/>
</dbReference>
<organism evidence="1 2">
    <name type="scientific">Algoriella xinjiangensis</name>
    <dbReference type="NCBI Taxonomy" id="684065"/>
    <lineage>
        <taxon>Bacteria</taxon>
        <taxon>Pseudomonadati</taxon>
        <taxon>Bacteroidota</taxon>
        <taxon>Flavobacteriia</taxon>
        <taxon>Flavobacteriales</taxon>
        <taxon>Weeksellaceae</taxon>
        <taxon>Algoriella</taxon>
    </lineage>
</organism>
<reference evidence="2" key="1">
    <citation type="submission" date="2016-10" db="EMBL/GenBank/DDBJ databases">
        <authorList>
            <person name="Varghese N."/>
            <person name="Submissions S."/>
        </authorList>
    </citation>
    <scope>NUCLEOTIDE SEQUENCE [LARGE SCALE GENOMIC DNA]</scope>
    <source>
        <strain evidence="2">XJ109</strain>
    </source>
</reference>
<evidence type="ECO:0000313" key="1">
    <source>
        <dbReference type="EMBL" id="SFM71023.1"/>
    </source>
</evidence>
<keyword evidence="2" id="KW-1185">Reference proteome</keyword>
<dbReference type="OrthoDB" id="1435377at2"/>
<name>A0A1I4T337_9FLAO</name>
<protein>
    <submittedName>
        <fullName evidence="1">Uncharacterized protein</fullName>
    </submittedName>
</protein>
<dbReference type="STRING" id="684065.SAMN05421738_10220"/>
<gene>
    <name evidence="1" type="ORF">SAMN05421738_10220</name>
</gene>
<accession>A0A1I4T337</accession>
<dbReference type="AlphaFoldDB" id="A0A1I4T337"/>